<dbReference type="GO" id="GO:0004305">
    <property type="term" value="F:ethanolamine kinase activity"/>
    <property type="evidence" value="ECO:0007669"/>
    <property type="project" value="TreeGrafter"/>
</dbReference>
<dbReference type="Gene3D" id="3.90.1200.10">
    <property type="match status" value="1"/>
</dbReference>
<protein>
    <recommendedName>
        <fullName evidence="6">Choline/ethanolamine kinase</fullName>
    </recommendedName>
</protein>
<dbReference type="GO" id="GO:0005737">
    <property type="term" value="C:cytoplasm"/>
    <property type="evidence" value="ECO:0007669"/>
    <property type="project" value="TreeGrafter"/>
</dbReference>
<evidence type="ECO:0008006" key="6">
    <source>
        <dbReference type="Google" id="ProtNLM"/>
    </source>
</evidence>
<evidence type="ECO:0000313" key="5">
    <source>
        <dbReference type="Proteomes" id="UP000054047"/>
    </source>
</evidence>
<dbReference type="EMBL" id="KN740403">
    <property type="protein sequence ID" value="KIH53770.1"/>
    <property type="molecule type" value="Genomic_DNA"/>
</dbReference>
<dbReference type="Pfam" id="PF01633">
    <property type="entry name" value="Choline_kinase"/>
    <property type="match status" value="1"/>
</dbReference>
<evidence type="ECO:0000256" key="3">
    <source>
        <dbReference type="ARBA" id="ARBA00038211"/>
    </source>
</evidence>
<organism evidence="4 5">
    <name type="scientific">Ancylostoma duodenale</name>
    <dbReference type="NCBI Taxonomy" id="51022"/>
    <lineage>
        <taxon>Eukaryota</taxon>
        <taxon>Metazoa</taxon>
        <taxon>Ecdysozoa</taxon>
        <taxon>Nematoda</taxon>
        <taxon>Chromadorea</taxon>
        <taxon>Rhabditida</taxon>
        <taxon>Rhabditina</taxon>
        <taxon>Rhabditomorpha</taxon>
        <taxon>Strongyloidea</taxon>
        <taxon>Ancylostomatidae</taxon>
        <taxon>Ancylostomatinae</taxon>
        <taxon>Ancylostoma</taxon>
    </lineage>
</organism>
<keyword evidence="1" id="KW-0444">Lipid biosynthesis</keyword>
<dbReference type="GO" id="GO:0004103">
    <property type="term" value="F:choline kinase activity"/>
    <property type="evidence" value="ECO:0007669"/>
    <property type="project" value="TreeGrafter"/>
</dbReference>
<gene>
    <name evidence="4" type="ORF">ANCDUO_16091</name>
</gene>
<name>A0A0C2FYS0_9BILA</name>
<keyword evidence="2" id="KW-1208">Phospholipid metabolism</keyword>
<dbReference type="OrthoDB" id="3649325at2759"/>
<dbReference type="SUPFAM" id="SSF56112">
    <property type="entry name" value="Protein kinase-like (PK-like)"/>
    <property type="match status" value="1"/>
</dbReference>
<dbReference type="PANTHER" id="PTHR22603:SF93">
    <property type="entry name" value="RE24176P"/>
    <property type="match status" value="1"/>
</dbReference>
<dbReference type="PANTHER" id="PTHR22603">
    <property type="entry name" value="CHOLINE/ETHANOALAMINE KINASE"/>
    <property type="match status" value="1"/>
</dbReference>
<accession>A0A0C2FYS0</accession>
<dbReference type="GO" id="GO:0006646">
    <property type="term" value="P:phosphatidylethanolamine biosynthetic process"/>
    <property type="evidence" value="ECO:0007669"/>
    <property type="project" value="TreeGrafter"/>
</dbReference>
<proteinExistence type="inferred from homology"/>
<comment type="similarity">
    <text evidence="3">Belongs to the choline/ethanolamine kinase family.</text>
</comment>
<evidence type="ECO:0000256" key="2">
    <source>
        <dbReference type="ARBA" id="ARBA00023264"/>
    </source>
</evidence>
<keyword evidence="1" id="KW-0594">Phospholipid biosynthesis</keyword>
<evidence type="ECO:0000313" key="4">
    <source>
        <dbReference type="EMBL" id="KIH53770.1"/>
    </source>
</evidence>
<reference evidence="4 5" key="1">
    <citation type="submission" date="2013-12" db="EMBL/GenBank/DDBJ databases">
        <title>Draft genome of the parsitic nematode Ancylostoma duodenale.</title>
        <authorList>
            <person name="Mitreva M."/>
        </authorList>
    </citation>
    <scope>NUCLEOTIDE SEQUENCE [LARGE SCALE GENOMIC DNA]</scope>
    <source>
        <strain evidence="4 5">Zhejiang</strain>
    </source>
</reference>
<evidence type="ECO:0000256" key="1">
    <source>
        <dbReference type="ARBA" id="ARBA00023209"/>
    </source>
</evidence>
<dbReference type="Proteomes" id="UP000054047">
    <property type="component" value="Unassembled WGS sequence"/>
</dbReference>
<dbReference type="InterPro" id="IPR011009">
    <property type="entry name" value="Kinase-like_dom_sf"/>
</dbReference>
<keyword evidence="1" id="KW-0443">Lipid metabolism</keyword>
<sequence length="219" mass="25506">MMREWLALFEEQGSSHVKMRTTSFQLPPNTFPSVVSTSELAREIDMIEEFLATGPSPVVFCHNDLTSGNLLLSTKSSTAVTPTIAEKILLNENSKDKDREVSLNLVDFEFSTYNYRGFDLANYFCAAAIEHNLREFPHYKIHLNKLQNRSRKLEFCREYVKRPRSLLREINQFTPIVHLFWAIFNLYCEKDTLAIMDCGAYARDRLALYYQTRSILLDR</sequence>
<dbReference type="AlphaFoldDB" id="A0A0C2FYS0"/>
<keyword evidence="5" id="KW-1185">Reference proteome</keyword>